<keyword evidence="2" id="KW-1185">Reference proteome</keyword>
<feature type="signal peptide" evidence="1">
    <location>
        <begin position="1"/>
        <end position="20"/>
    </location>
</feature>
<dbReference type="WBParaSite" id="Pan_g2313.t1">
    <property type="protein sequence ID" value="Pan_g2313.t1"/>
    <property type="gene ID" value="Pan_g2313"/>
</dbReference>
<evidence type="ECO:0000256" key="1">
    <source>
        <dbReference type="SAM" id="SignalP"/>
    </source>
</evidence>
<dbReference type="AlphaFoldDB" id="A0A7E4VN05"/>
<accession>A0A7E4VN05</accession>
<dbReference type="Proteomes" id="UP000492821">
    <property type="component" value="Unassembled WGS sequence"/>
</dbReference>
<proteinExistence type="predicted"/>
<reference evidence="3" key="2">
    <citation type="submission" date="2020-10" db="UniProtKB">
        <authorList>
            <consortium name="WormBaseParasite"/>
        </authorList>
    </citation>
    <scope>IDENTIFICATION</scope>
</reference>
<feature type="chain" id="PRO_5028977726" evidence="1">
    <location>
        <begin position="21"/>
        <end position="98"/>
    </location>
</feature>
<evidence type="ECO:0000313" key="2">
    <source>
        <dbReference type="Proteomes" id="UP000492821"/>
    </source>
</evidence>
<evidence type="ECO:0000313" key="3">
    <source>
        <dbReference type="WBParaSite" id="Pan_g2313.t1"/>
    </source>
</evidence>
<protein>
    <submittedName>
        <fullName evidence="3">Histone H1</fullName>
    </submittedName>
</protein>
<name>A0A7E4VN05_PANRE</name>
<reference evidence="2" key="1">
    <citation type="journal article" date="2013" name="Genetics">
        <title>The draft genome and transcriptome of Panagrellus redivivus are shaped by the harsh demands of a free-living lifestyle.</title>
        <authorList>
            <person name="Srinivasan J."/>
            <person name="Dillman A.R."/>
            <person name="Macchietto M.G."/>
            <person name="Heikkinen L."/>
            <person name="Lakso M."/>
            <person name="Fracchia K.M."/>
            <person name="Antoshechkin I."/>
            <person name="Mortazavi A."/>
            <person name="Wong G."/>
            <person name="Sternberg P.W."/>
        </authorList>
    </citation>
    <scope>NUCLEOTIDE SEQUENCE [LARGE SCALE GENOMIC DNA]</scope>
    <source>
        <strain evidence="2">MT8872</strain>
    </source>
</reference>
<keyword evidence="1" id="KW-0732">Signal</keyword>
<sequence>MRFALPLLLCLGITVICVQARKQCRARGSTNTAPTTSNFRSFLAVLPPTTTKPAAAKPKVVAKPVVKPKVVAKAKPKVVAKAKPKAVAKPKPKGRKFY</sequence>
<organism evidence="2 3">
    <name type="scientific">Panagrellus redivivus</name>
    <name type="common">Microworm</name>
    <dbReference type="NCBI Taxonomy" id="6233"/>
    <lineage>
        <taxon>Eukaryota</taxon>
        <taxon>Metazoa</taxon>
        <taxon>Ecdysozoa</taxon>
        <taxon>Nematoda</taxon>
        <taxon>Chromadorea</taxon>
        <taxon>Rhabditida</taxon>
        <taxon>Tylenchina</taxon>
        <taxon>Panagrolaimomorpha</taxon>
        <taxon>Panagrolaimoidea</taxon>
        <taxon>Panagrolaimidae</taxon>
        <taxon>Panagrellus</taxon>
    </lineage>
</organism>